<dbReference type="InterPro" id="IPR027417">
    <property type="entry name" value="P-loop_NTPase"/>
</dbReference>
<dbReference type="PANTHER" id="PTHR22942">
    <property type="entry name" value="RECA/RAD51/RADA DNA STRAND-PAIRING FAMILY MEMBER"/>
    <property type="match status" value="1"/>
</dbReference>
<dbReference type="AlphaFoldDB" id="A0A0F9MIJ5"/>
<dbReference type="EMBL" id="LAZR01010067">
    <property type="protein sequence ID" value="KKM68997.1"/>
    <property type="molecule type" value="Genomic_DNA"/>
</dbReference>
<reference evidence="2" key="1">
    <citation type="journal article" date="2015" name="Nature">
        <title>Complex archaea that bridge the gap between prokaryotes and eukaryotes.</title>
        <authorList>
            <person name="Spang A."/>
            <person name="Saw J.H."/>
            <person name="Jorgensen S.L."/>
            <person name="Zaremba-Niedzwiedzka K."/>
            <person name="Martijn J."/>
            <person name="Lind A.E."/>
            <person name="van Eijk R."/>
            <person name="Schleper C."/>
            <person name="Guy L."/>
            <person name="Ettema T.J."/>
        </authorList>
    </citation>
    <scope>NUCLEOTIDE SEQUENCE</scope>
</reference>
<evidence type="ECO:0000259" key="1">
    <source>
        <dbReference type="Pfam" id="PF08423"/>
    </source>
</evidence>
<dbReference type="Gene3D" id="3.40.50.300">
    <property type="entry name" value="P-loop containing nucleotide triphosphate hydrolases"/>
    <property type="match status" value="1"/>
</dbReference>
<comment type="caution">
    <text evidence="2">The sequence shown here is derived from an EMBL/GenBank/DDBJ whole genome shotgun (WGS) entry which is preliminary data.</text>
</comment>
<dbReference type="PANTHER" id="PTHR22942:SF30">
    <property type="entry name" value="MEIOTIC RECOMBINATION PROTEIN DMC1_LIM15 HOMOLOG"/>
    <property type="match status" value="1"/>
</dbReference>
<protein>
    <recommendedName>
        <fullName evidence="1">Rad51-like C-terminal domain-containing protein</fullName>
    </recommendedName>
</protein>
<dbReference type="SUPFAM" id="SSF52540">
    <property type="entry name" value="P-loop containing nucleoside triphosphate hydrolases"/>
    <property type="match status" value="1"/>
</dbReference>
<feature type="domain" description="Rad51-like C-terminal" evidence="1">
    <location>
        <begin position="17"/>
        <end position="138"/>
    </location>
</feature>
<evidence type="ECO:0000313" key="2">
    <source>
        <dbReference type="EMBL" id="KKM68997.1"/>
    </source>
</evidence>
<proteinExistence type="predicted"/>
<accession>A0A0F9MIJ5</accession>
<dbReference type="InterPro" id="IPR013632">
    <property type="entry name" value="Rad51_C"/>
</dbReference>
<name>A0A0F9MIJ5_9ZZZZ</name>
<dbReference type="Pfam" id="PF08423">
    <property type="entry name" value="Rad51"/>
    <property type="match status" value="1"/>
</dbReference>
<sequence length="249" mass="28449">MMTFDSGFKVYKRNNQLPLISSGDKTLDELLSGGFHRDLVYLLYGDKNLTTNILLTTSVIVQKAFNNGGLGEGIRVAFIDGNNRFNPYNISKYAVSQNLSPRKVLKNILISRAFTWDQMVEILENRLSTLGDVKVVLISGITTLLKSYEKQTFEDLLRTIDGIKKILQKTNPLIIITAPLHENSLFRPKGGKILSHFGSVLAMINDDERFSEYSLIQHPYLPEKRLLKWKARRSKKKPPLRNMTIDSWF</sequence>
<organism evidence="2">
    <name type="scientific">marine sediment metagenome</name>
    <dbReference type="NCBI Taxonomy" id="412755"/>
    <lineage>
        <taxon>unclassified sequences</taxon>
        <taxon>metagenomes</taxon>
        <taxon>ecological metagenomes</taxon>
    </lineage>
</organism>
<gene>
    <name evidence="2" type="ORF">LCGC14_1455280</name>
</gene>